<evidence type="ECO:0000256" key="16">
    <source>
        <dbReference type="ARBA" id="ARBA00048083"/>
    </source>
</evidence>
<evidence type="ECO:0000256" key="2">
    <source>
        <dbReference type="ARBA" id="ARBA00003303"/>
    </source>
</evidence>
<comment type="similarity">
    <text evidence="4 17">Belongs to the oxygen-dependent FAD-linked oxidoreductase family.</text>
</comment>
<dbReference type="PANTHER" id="PTHR43762">
    <property type="entry name" value="L-GULONOLACTONE OXIDASE"/>
    <property type="match status" value="1"/>
</dbReference>
<evidence type="ECO:0000256" key="5">
    <source>
        <dbReference type="ARBA" id="ARBA00013121"/>
    </source>
</evidence>
<evidence type="ECO:0000256" key="4">
    <source>
        <dbReference type="ARBA" id="ARBA00005466"/>
    </source>
</evidence>
<proteinExistence type="inferred from homology"/>
<dbReference type="Ensembl" id="ENSCMMT00000006449.1">
    <property type="protein sequence ID" value="ENSCMMP00000005812.1"/>
    <property type="gene ID" value="ENSCMMG00000003670.1"/>
</dbReference>
<comment type="subcellular location">
    <subcellularLocation>
        <location evidence="17">Microsome membrane</location>
        <topology evidence="17">Single-pass membrane protein</topology>
    </subcellularLocation>
    <subcellularLocation>
        <location evidence="17">Endoplasmic reticulum membrane</location>
        <topology evidence="17">Single-pass membrane protein</topology>
    </subcellularLocation>
</comment>
<evidence type="ECO:0000259" key="18">
    <source>
        <dbReference type="PROSITE" id="PS51387"/>
    </source>
</evidence>
<dbReference type="InterPro" id="IPR036318">
    <property type="entry name" value="FAD-bd_PCMH-like_sf"/>
</dbReference>
<accession>A0A8C3BKG2</accession>
<keyword evidence="14 17" id="KW-0560">Oxidoreductase</keyword>
<dbReference type="PROSITE" id="PS51387">
    <property type="entry name" value="FAD_PCMH"/>
    <property type="match status" value="1"/>
</dbReference>
<evidence type="ECO:0000256" key="1">
    <source>
        <dbReference type="ARBA" id="ARBA00001974"/>
    </source>
</evidence>
<evidence type="ECO:0000256" key="10">
    <source>
        <dbReference type="ARBA" id="ARBA00022824"/>
    </source>
</evidence>
<dbReference type="InterPro" id="IPR030654">
    <property type="entry name" value="Sugar_lactone_oxidase"/>
</dbReference>
<sequence length="614" mass="68525">MGRPPYVFMSIYMSPEGPHEEGGQDSMCIYVHNVPSMGLAGYSRPSGLFTSPLGPHGFGVTPETPKGQALGNMALGRGALMGKWGCVEGTGGGSAGHCFISWIWFFQVHGQGGVRFQNWAKTYGSCPELYFQPTSVEEVREILEMARQRGKRVKVVGGGHSPSDIACTDDFMIQMGKMNRILKVDKEKQQVTVEGGIFLSDLNVELSKHGLALANLGAVSEVAAAGVIGTGTHNTGIKHGILPTQVVALSLLTASGDVLECSESVNSDIFQAARLHLGCLGVVLTVTFQCVPQFHLHEVAFPSTLTEVLDHLEDHLKRSQYFRFLWFPHSENVSVIYQDPTNKPPSSSASWFWDYAVGYYLLEFLLWISTFVPSLVCWINRFFFWLLFSSRVENVAVSYKIFNYECRFKQHVQDWAIPIEKTKEALLELKAALENNPKMVAHYPVEVRFARGDGIWLSPCFQRDSCYMNIIMYRPYGKNVPRLNYWLTYEGIMKKYGGRPHWAKVEVASQFGGVLPSLGGGFVAGRGSEESPRGRWVPRGDAVQPLRVWLYPGGLPGRLHPPGGPPLFSLPQAHSCTRKDFEKMYPAFPKFCSVREKLDPTGMFLNTYLEKVFY</sequence>
<evidence type="ECO:0000256" key="9">
    <source>
        <dbReference type="ARBA" id="ARBA00022692"/>
    </source>
</evidence>
<dbReference type="Gene3D" id="3.30.43.10">
    <property type="entry name" value="Uridine Diphospho-n-acetylenolpyruvylglucosamine Reductase, domain 2"/>
    <property type="match status" value="1"/>
</dbReference>
<dbReference type="AlphaFoldDB" id="A0A8C3BKG2"/>
<dbReference type="PIRSF" id="PIRSF000136">
    <property type="entry name" value="LGO_GLO"/>
    <property type="match status" value="1"/>
</dbReference>
<dbReference type="SUPFAM" id="SSF56176">
    <property type="entry name" value="FAD-binding/transporter-associated domain-like"/>
    <property type="match status" value="1"/>
</dbReference>
<name>A0A8C3BKG2_CAIMO</name>
<comment type="cofactor">
    <cofactor evidence="1 17">
        <name>FAD</name>
        <dbReference type="ChEBI" id="CHEBI:57692"/>
    </cofactor>
</comment>
<comment type="catalytic activity">
    <reaction evidence="16 17">
        <text>L-gulono-1,4-lactone + O2 = L-ascorbate + H2O2 + H(+)</text>
        <dbReference type="Rhea" id="RHEA:32363"/>
        <dbReference type="ChEBI" id="CHEBI:15378"/>
        <dbReference type="ChEBI" id="CHEBI:15379"/>
        <dbReference type="ChEBI" id="CHEBI:16240"/>
        <dbReference type="ChEBI" id="CHEBI:17587"/>
        <dbReference type="ChEBI" id="CHEBI:38290"/>
        <dbReference type="EC" id="1.1.3.8"/>
    </reaction>
</comment>
<dbReference type="Gene3D" id="1.10.45.10">
    <property type="entry name" value="Vanillyl-alcohol Oxidase, Chain A, domain 4"/>
    <property type="match status" value="1"/>
</dbReference>
<feature type="domain" description="FAD-binding PCMH-type" evidence="18">
    <location>
        <begin position="123"/>
        <end position="293"/>
    </location>
</feature>
<dbReference type="Gene3D" id="3.30.70.2520">
    <property type="match status" value="1"/>
</dbReference>
<evidence type="ECO:0000256" key="7">
    <source>
        <dbReference type="ARBA" id="ARBA00022630"/>
    </source>
</evidence>
<evidence type="ECO:0000256" key="11">
    <source>
        <dbReference type="ARBA" id="ARBA00022827"/>
    </source>
</evidence>
<dbReference type="PANTHER" id="PTHR43762:SF8">
    <property type="entry name" value="L-GULONOLACTONE OXIDASE"/>
    <property type="match status" value="1"/>
</dbReference>
<dbReference type="GO" id="GO:0071949">
    <property type="term" value="F:FAD binding"/>
    <property type="evidence" value="ECO:0007669"/>
    <property type="project" value="UniProtKB-UniRule"/>
</dbReference>
<dbReference type="InterPro" id="IPR016167">
    <property type="entry name" value="FAD-bd_PCMH_sub1"/>
</dbReference>
<keyword evidence="13" id="KW-1133">Transmembrane helix</keyword>
<dbReference type="UniPathway" id="UPA00991">
    <property type="reaction ID" value="UER00939"/>
</dbReference>
<dbReference type="InterPro" id="IPR007173">
    <property type="entry name" value="ALO_C"/>
</dbReference>
<dbReference type="InterPro" id="IPR016171">
    <property type="entry name" value="Vanillyl_alc_oxidase_C-sub2"/>
</dbReference>
<reference evidence="19" key="3">
    <citation type="submission" date="2025-09" db="UniProtKB">
        <authorList>
            <consortium name="Ensembl"/>
        </authorList>
    </citation>
    <scope>IDENTIFICATION</scope>
</reference>
<dbReference type="InterPro" id="IPR006093">
    <property type="entry name" value="Oxy_OxRdtase_FAD_BS"/>
</dbReference>
<evidence type="ECO:0000256" key="15">
    <source>
        <dbReference type="ARBA" id="ARBA00023136"/>
    </source>
</evidence>
<dbReference type="GO" id="GO:0019853">
    <property type="term" value="P:L-ascorbic acid biosynthetic process"/>
    <property type="evidence" value="ECO:0007669"/>
    <property type="project" value="UniProtKB-KW"/>
</dbReference>
<dbReference type="InterPro" id="IPR016169">
    <property type="entry name" value="FAD-bd_PCMH_sub2"/>
</dbReference>
<dbReference type="FunFam" id="3.30.43.10:FF:000014">
    <property type="entry name" value="L-gulonolactone oxidase"/>
    <property type="match status" value="1"/>
</dbReference>
<organism evidence="19 20">
    <name type="scientific">Cairina moschata</name>
    <name type="common">Muscovy duck</name>
    <dbReference type="NCBI Taxonomy" id="8855"/>
    <lineage>
        <taxon>Eukaryota</taxon>
        <taxon>Metazoa</taxon>
        <taxon>Chordata</taxon>
        <taxon>Craniata</taxon>
        <taxon>Vertebrata</taxon>
        <taxon>Euteleostomi</taxon>
        <taxon>Archelosauria</taxon>
        <taxon>Archosauria</taxon>
        <taxon>Dinosauria</taxon>
        <taxon>Saurischia</taxon>
        <taxon>Theropoda</taxon>
        <taxon>Coelurosauria</taxon>
        <taxon>Aves</taxon>
        <taxon>Neognathae</taxon>
        <taxon>Galloanserae</taxon>
        <taxon>Anseriformes</taxon>
        <taxon>Anatidae</taxon>
        <taxon>Anatinae</taxon>
        <taxon>Cairina</taxon>
    </lineage>
</organism>
<dbReference type="Gene3D" id="3.30.465.10">
    <property type="match status" value="1"/>
</dbReference>
<keyword evidence="12 17" id="KW-0492">Microsome</keyword>
<evidence type="ECO:0000313" key="20">
    <source>
        <dbReference type="Proteomes" id="UP000694556"/>
    </source>
</evidence>
<dbReference type="NCBIfam" id="TIGR01678">
    <property type="entry name" value="FAD_lactone_ox"/>
    <property type="match status" value="1"/>
</dbReference>
<evidence type="ECO:0000256" key="8">
    <source>
        <dbReference type="ARBA" id="ARBA00022644"/>
    </source>
</evidence>
<dbReference type="GO" id="GO:0003885">
    <property type="term" value="F:D-arabinono-1,4-lactone oxidase activity"/>
    <property type="evidence" value="ECO:0007669"/>
    <property type="project" value="UniProtKB-UniRule"/>
</dbReference>
<keyword evidence="11 17" id="KW-0274">FAD</keyword>
<evidence type="ECO:0000256" key="12">
    <source>
        <dbReference type="ARBA" id="ARBA00022848"/>
    </source>
</evidence>
<comment type="pathway">
    <text evidence="3 17">Cofactor biosynthesis; L-ascorbate biosynthesis via UDP-alpha-D-glucuronate pathway; L-ascorbate from UDP-alpha-D-glucuronate: step 4/4.</text>
</comment>
<dbReference type="PROSITE" id="PS00862">
    <property type="entry name" value="OX2_COVAL_FAD"/>
    <property type="match status" value="1"/>
</dbReference>
<protein>
    <recommendedName>
        <fullName evidence="6 17">L-gulonolactone oxidase</fullName>
        <shortName evidence="17">LGO</shortName>
        <ecNumber evidence="5 17">1.1.3.8</ecNumber>
    </recommendedName>
</protein>
<comment type="function">
    <text evidence="2 17">Oxidizes L-gulono-1,4-lactone to hydrogen peroxide and L-xylo-hexulonolactone which spontaneously isomerizes to L-ascorbate.</text>
</comment>
<evidence type="ECO:0000256" key="14">
    <source>
        <dbReference type="ARBA" id="ARBA00023002"/>
    </source>
</evidence>
<keyword evidence="20" id="KW-1185">Reference proteome</keyword>
<dbReference type="InterPro" id="IPR016166">
    <property type="entry name" value="FAD-bd_PCMH"/>
</dbReference>
<keyword evidence="7 17" id="KW-0285">Flavoprotein</keyword>
<dbReference type="FunFam" id="3.30.70.2520:FF:000001">
    <property type="entry name" value="L-gulonolactone oxidase"/>
    <property type="match status" value="1"/>
</dbReference>
<keyword evidence="15" id="KW-0472">Membrane</keyword>
<evidence type="ECO:0000256" key="6">
    <source>
        <dbReference type="ARBA" id="ARBA00017520"/>
    </source>
</evidence>
<dbReference type="Proteomes" id="UP000694556">
    <property type="component" value="Chromosome 3"/>
</dbReference>
<reference evidence="19" key="2">
    <citation type="submission" date="2025-08" db="UniProtKB">
        <authorList>
            <consortium name="Ensembl"/>
        </authorList>
    </citation>
    <scope>IDENTIFICATION</scope>
</reference>
<dbReference type="GO" id="GO:0005789">
    <property type="term" value="C:endoplasmic reticulum membrane"/>
    <property type="evidence" value="ECO:0007669"/>
    <property type="project" value="UniProtKB-SubCell"/>
</dbReference>
<evidence type="ECO:0000256" key="3">
    <source>
        <dbReference type="ARBA" id="ARBA00004764"/>
    </source>
</evidence>
<keyword evidence="10 17" id="KW-0256">Endoplasmic reticulum</keyword>
<dbReference type="Pfam" id="PF01565">
    <property type="entry name" value="FAD_binding_4"/>
    <property type="match status" value="1"/>
</dbReference>
<dbReference type="InterPro" id="IPR006094">
    <property type="entry name" value="Oxid_FAD_bind_N"/>
</dbReference>
<evidence type="ECO:0000256" key="13">
    <source>
        <dbReference type="ARBA" id="ARBA00022989"/>
    </source>
</evidence>
<keyword evidence="8 17" id="KW-0060">Ascorbate biosynthesis</keyword>
<evidence type="ECO:0000256" key="17">
    <source>
        <dbReference type="RuleBase" id="RU367158"/>
    </source>
</evidence>
<keyword evidence="9" id="KW-0812">Transmembrane</keyword>
<reference evidence="19" key="1">
    <citation type="submission" date="2018-09" db="EMBL/GenBank/DDBJ databases">
        <title>Common duck and Muscovy duck high density SNP chip.</title>
        <authorList>
            <person name="Vignal A."/>
            <person name="Thebault N."/>
            <person name="Warren W.C."/>
        </authorList>
    </citation>
    <scope>NUCLEOTIDE SEQUENCE [LARGE SCALE GENOMIC DNA]</scope>
</reference>
<dbReference type="GO" id="GO:0050105">
    <property type="term" value="F:L-gulonolactone oxidase activity"/>
    <property type="evidence" value="ECO:0007669"/>
    <property type="project" value="UniProtKB-EC"/>
</dbReference>
<dbReference type="Pfam" id="PF04030">
    <property type="entry name" value="ALO"/>
    <property type="match status" value="2"/>
</dbReference>
<dbReference type="EC" id="1.1.3.8" evidence="5 17"/>
<dbReference type="InterPro" id="IPR010031">
    <property type="entry name" value="FAD_lactone_oxidase-like"/>
</dbReference>
<evidence type="ECO:0000313" key="19">
    <source>
        <dbReference type="Ensembl" id="ENSCMMP00000005812.1"/>
    </source>
</evidence>